<dbReference type="Gene3D" id="3.40.50.300">
    <property type="entry name" value="P-loop containing nucleotide triphosphate hydrolases"/>
    <property type="match status" value="1"/>
</dbReference>
<evidence type="ECO:0000313" key="1">
    <source>
        <dbReference type="EMBL" id="QBO59509.1"/>
    </source>
</evidence>
<reference evidence="1 2" key="1">
    <citation type="submission" date="2019-03" db="EMBL/GenBank/DDBJ databases">
        <authorList>
            <person name="Kim H."/>
            <person name="Yu S.-M."/>
        </authorList>
    </citation>
    <scope>NUCLEOTIDE SEQUENCE [LARGE SCALE GENOMIC DNA]</scope>
    <source>
        <strain evidence="1 2">NBC122</strain>
    </source>
</reference>
<dbReference type="EMBL" id="CP037954">
    <property type="protein sequence ID" value="QBO59509.1"/>
    <property type="molecule type" value="Genomic_DNA"/>
</dbReference>
<evidence type="ECO:0000313" key="2">
    <source>
        <dbReference type="Proteomes" id="UP000294419"/>
    </source>
</evidence>
<dbReference type="InterPro" id="IPR027417">
    <property type="entry name" value="P-loop_NTPase"/>
</dbReference>
<proteinExistence type="predicted"/>
<protein>
    <submittedName>
        <fullName evidence="1">Uncharacterized protein</fullName>
    </submittedName>
</protein>
<sequence>MKQNIPQLATIKIICNGEVGTAVIYFPDPDLDYVYVMTAKHCLKGKDFNKEFTTTDIKLEKIFNEETSTFHSYNLTETDIVKVSENEEDIALLILLKKDIIPLTGKQFFCQVIDTEDSILNYHIRGFANFNNQEADRPFRMKFIEDDKSNTSRFLLQAENPMDTYYQQALENVEGISGSGAYSLLYGNIYFTGIVHTYEDSGVFTVTKILAYNKIIPPKFSPIESIYPETNQEVLTSFEEIQKNEKTVNARTREKIGDYNVPRDNKGLLKLIKDNNIVVVHGNPGVGKSALTKSTVAHLKATGDHTILTFTPENLYCDTLSEALENSRCKVGIQQLLLSPLSNKYFLIWIESFEKIVESDISGAFNELLELVSKNPNITVILTIRDYLLQKFRINYYYELPETTSYFQVNEFNDQEMELICENIPEISSLLENPKVKSLLHTPYYLDKAVRIMPQLLNERQLDELKFKKLMWQHIVENNQTRRGTVFYEICLKRSREMSLFTTYEGDDTVTTDLVKDNILQLDDMSDANAYSPSHDILEDWALIRFIRHQKSEIPNSKDFLLSIENTPAMRRAFRLWMEEFYEYEPEASVYFMHELLSDDTLFPSWKDELLIVSLRSNHSKVLLDSLKVQLLEDGAKLLDRIIYLLQTGCKKIDPKKRNFSDLLPVGSGWDYIIDFIKTNINEIKLQNFELKHLSLIESWSKQLPEFNQGILPAGAKSAAFLLEDFIFRLQARSVQRRLGRRSSEYLKKYIEILFKLTEADKELIASIIQACMSPETGNERWTDPAFLREIRAYITGGVISDQICRFFPEEVIQIATEDWAKKEEKYTPGSINSMLIREPKVNDFGLNKDLEYDYGLPSGYQTFFYWMFLYHGEKALDFLIYFLNTAFEKNYEILLSLNKREVECINIVFEDGSSVRYYGNYEYWSMYRGFSIYDKVLISSLMALEKTLLEIGDRKDFTIARTFLGRLIRESNNVAVLGVVSSILQAFPNLVDETSVSMLGVQLFFKWDSTRSTSDMIRNHVYNDNEFERKERIASNGRIHRNKYYIGLVGFVADYMFYQRDFNELLYKQVDKMWENVKEDDWLFKKFLFDMDARKYEFKHFDQNGNYVQIVPGYDDTIRNLVESGTNYTIPTANTTWARNAFDYKEVADYNYETWKKGYEFILKLDGEREIMVAPGVMASIALRDFTDQLQTEEIVWCCETIINLEEKKLSKIDPYPINFDLLDNIPPLKGLCYIFKVDIVPYLKLKVKELIFGLLLKGLDERERIALQHAVVNDLALVEPAFVLSCWYGLAEAIKILKAQDKESERKRMLYHQGKLSASDLRKSEEDNWSEVLIASVINGSISAPDEIIVSLDVNTQWYLDDMLRIISWNTALPVHHKFIQDVLTLHVNFLNNPKSSMLDFYESRHAFTFFYPRYLLNQPTEVSLPLLKEILDSSIETPEKSIPDDYLKFIYKLVEEFIRAAIGRIQLENFWIFWEFLEDWMISNNNARFLPVFLFDIDWVESSDKWSVLDGRSLYFKDFITTLGFNRINSSIKFLSGIAFHNFMPDSISWIVPMLQSQNAEQVENNILEKFVEKAFYRYGGKIKRDKNILADFLFILDFLVKRSSPKAYMLREELLQYK</sequence>
<keyword evidence="2" id="KW-1185">Reference proteome</keyword>
<dbReference type="Proteomes" id="UP000294419">
    <property type="component" value="Chromosome"/>
</dbReference>
<dbReference type="RefSeq" id="WP_133440843.1">
    <property type="nucleotide sequence ID" value="NZ_CP037954.1"/>
</dbReference>
<name>A0A4P6ZIH7_9FLAO</name>
<accession>A0A4P6ZIH7</accession>
<dbReference type="KEGG" id="csal:NBC122_02708"/>
<dbReference type="SUPFAM" id="SSF52540">
    <property type="entry name" value="P-loop containing nucleoside triphosphate hydrolases"/>
    <property type="match status" value="1"/>
</dbReference>
<organism evidence="1 2">
    <name type="scientific">Chryseobacterium salivictor</name>
    <dbReference type="NCBI Taxonomy" id="2547600"/>
    <lineage>
        <taxon>Bacteria</taxon>
        <taxon>Pseudomonadati</taxon>
        <taxon>Bacteroidota</taxon>
        <taxon>Flavobacteriia</taxon>
        <taxon>Flavobacteriales</taxon>
        <taxon>Weeksellaceae</taxon>
        <taxon>Chryseobacterium group</taxon>
        <taxon>Chryseobacterium</taxon>
    </lineage>
</organism>
<gene>
    <name evidence="1" type="ORF">NBC122_02708</name>
</gene>
<dbReference type="OrthoDB" id="779537at2"/>